<dbReference type="EMBL" id="JACJVJ010000001">
    <property type="protein sequence ID" value="MBC2777072.1"/>
    <property type="molecule type" value="Genomic_DNA"/>
</dbReference>
<feature type="compositionally biased region" description="Basic and acidic residues" evidence="1">
    <location>
        <begin position="54"/>
        <end position="64"/>
    </location>
</feature>
<proteinExistence type="predicted"/>
<dbReference type="Proteomes" id="UP000564378">
    <property type="component" value="Unassembled WGS sequence"/>
</dbReference>
<evidence type="ECO:0000313" key="3">
    <source>
        <dbReference type="Proteomes" id="UP000564378"/>
    </source>
</evidence>
<accession>A0A842HVS8</accession>
<name>A0A842HVS8_9SPHN</name>
<comment type="caution">
    <text evidence="2">The sequence shown here is derived from an EMBL/GenBank/DDBJ whole genome shotgun (WGS) entry which is preliminary data.</text>
</comment>
<dbReference type="RefSeq" id="WP_185800304.1">
    <property type="nucleotide sequence ID" value="NZ_JACJVJ010000001.1"/>
</dbReference>
<gene>
    <name evidence="2" type="ORF">H6P80_05490</name>
</gene>
<keyword evidence="3" id="KW-1185">Reference proteome</keyword>
<sequence length="64" mass="6889">MTDKTKAEELNDAELEDVQGGLKTTGDIQTTKTLVVDGDFGPAGRKGWSTSGDADDRPTEEVKY</sequence>
<evidence type="ECO:0000313" key="2">
    <source>
        <dbReference type="EMBL" id="MBC2777072.1"/>
    </source>
</evidence>
<feature type="region of interest" description="Disordered" evidence="1">
    <location>
        <begin position="1"/>
        <end position="64"/>
    </location>
</feature>
<protein>
    <submittedName>
        <fullName evidence="2">Uncharacterized protein</fullName>
    </submittedName>
</protein>
<evidence type="ECO:0000256" key="1">
    <source>
        <dbReference type="SAM" id="MobiDB-lite"/>
    </source>
</evidence>
<organism evidence="2 3">
    <name type="scientific">Parasphingopyxis marina</name>
    <dbReference type="NCBI Taxonomy" id="2761622"/>
    <lineage>
        <taxon>Bacteria</taxon>
        <taxon>Pseudomonadati</taxon>
        <taxon>Pseudomonadota</taxon>
        <taxon>Alphaproteobacteria</taxon>
        <taxon>Sphingomonadales</taxon>
        <taxon>Sphingomonadaceae</taxon>
        <taxon>Parasphingopyxis</taxon>
    </lineage>
</organism>
<reference evidence="2 3" key="1">
    <citation type="submission" date="2020-08" db="EMBL/GenBank/DDBJ databases">
        <title>Draft genome sequence of Parasphingopyxis sp. GrpM-11.</title>
        <authorList>
            <person name="Oh J."/>
            <person name="Roh D.-H."/>
        </authorList>
    </citation>
    <scope>NUCLEOTIDE SEQUENCE [LARGE SCALE GENOMIC DNA]</scope>
    <source>
        <strain evidence="2 3">GrpM-11</strain>
    </source>
</reference>
<dbReference type="AlphaFoldDB" id="A0A842HVS8"/>